<feature type="domain" description="Zn(2)-C6 fungal-type" evidence="6">
    <location>
        <begin position="35"/>
        <end position="63"/>
    </location>
</feature>
<keyword evidence="3" id="KW-0238">DNA-binding</keyword>
<comment type="caution">
    <text evidence="7">The sequence shown here is derived from an EMBL/GenBank/DDBJ whole genome shotgun (WGS) entry which is preliminary data.</text>
</comment>
<dbReference type="InterPro" id="IPR036864">
    <property type="entry name" value="Zn2-C6_fun-type_DNA-bd_sf"/>
</dbReference>
<evidence type="ECO:0000313" key="7">
    <source>
        <dbReference type="EMBL" id="KAJ5573284.1"/>
    </source>
</evidence>
<name>A0AAD6DCR0_9EURO</name>
<dbReference type="SUPFAM" id="SSF57701">
    <property type="entry name" value="Zn2/Cys6 DNA-binding domain"/>
    <property type="match status" value="1"/>
</dbReference>
<evidence type="ECO:0000256" key="4">
    <source>
        <dbReference type="ARBA" id="ARBA00023163"/>
    </source>
</evidence>
<keyword evidence="4" id="KW-0804">Transcription</keyword>
<dbReference type="InterPro" id="IPR021858">
    <property type="entry name" value="Fun_TF"/>
</dbReference>
<comment type="subcellular location">
    <subcellularLocation>
        <location evidence="1">Nucleus</location>
    </subcellularLocation>
</comment>
<evidence type="ECO:0000256" key="3">
    <source>
        <dbReference type="ARBA" id="ARBA00023125"/>
    </source>
</evidence>
<dbReference type="SMART" id="SM00066">
    <property type="entry name" value="GAL4"/>
    <property type="match status" value="1"/>
</dbReference>
<dbReference type="GO" id="GO:0008270">
    <property type="term" value="F:zinc ion binding"/>
    <property type="evidence" value="ECO:0007669"/>
    <property type="project" value="InterPro"/>
</dbReference>
<evidence type="ECO:0000256" key="5">
    <source>
        <dbReference type="ARBA" id="ARBA00023242"/>
    </source>
</evidence>
<dbReference type="InterPro" id="IPR001138">
    <property type="entry name" value="Zn2Cys6_DnaBD"/>
</dbReference>
<dbReference type="Pfam" id="PF11951">
    <property type="entry name" value="Fungal_trans_2"/>
    <property type="match status" value="1"/>
</dbReference>
<sequence>MRGCHTTGQFISAPNVDLPSRVIRFCLLPFIMAGPCWTCRKRTIQCDMSATPCAKCQKAGLECFETRPLRWVKGMAIRGKMRGVILENDQQASAKTFSGTAKMRQTSYMDRQTSETCLNRPLFPLEDPCIQALNASSRFYLDYFNMRVCKLFILQDSDSNPFRRLLSYAINGPDFLLRKGILALSARHYANSGHPFDEGFANASPRFLNANMDALHFKKQTIQALNEALTKPNTYQNSTLTPTILLLIFLDILESGIEGWNYHLRGAGEIVNFCGSIVESNPNNIDQFKDQDGSLRMDSDTRDFVARQFALISTLGDAFSGSSSHCDYFLDDTAGLRQESIIRSFLGCPDFLLGGIRYLSSQRYFFEDLQHQRPDVIKYHLQETKSMLELIENFDSLDWASASLSSTSSSINARYLSLLCEAYKNAALLYGRRILGGFPCFDVIPSSSDEDLASRSLVIIDSLKGHAMLFKCLLWPTFIVGLACHTQETRDSVNRHLRTLWDLTSCLNIISASRILKEYWVEQDSRGFLGNVGHEMQPIDQGWLLI</sequence>
<dbReference type="CDD" id="cd00067">
    <property type="entry name" value="GAL4"/>
    <property type="match status" value="1"/>
</dbReference>
<evidence type="ECO:0000259" key="6">
    <source>
        <dbReference type="PROSITE" id="PS50048"/>
    </source>
</evidence>
<keyword evidence="8" id="KW-1185">Reference proteome</keyword>
<keyword evidence="2" id="KW-0805">Transcription regulation</keyword>
<dbReference type="GO" id="GO:0005634">
    <property type="term" value="C:nucleus"/>
    <property type="evidence" value="ECO:0007669"/>
    <property type="project" value="UniProtKB-SubCell"/>
</dbReference>
<dbReference type="Pfam" id="PF00172">
    <property type="entry name" value="Zn_clus"/>
    <property type="match status" value="1"/>
</dbReference>
<dbReference type="PANTHER" id="PTHR37534">
    <property type="entry name" value="TRANSCRIPTIONAL ACTIVATOR PROTEIN UGA3"/>
    <property type="match status" value="1"/>
</dbReference>
<dbReference type="PROSITE" id="PS50048">
    <property type="entry name" value="ZN2_CY6_FUNGAL_2"/>
    <property type="match status" value="1"/>
</dbReference>
<reference evidence="7 8" key="1">
    <citation type="journal article" date="2023" name="IMA Fungus">
        <title>Comparative genomic study of the Penicillium genus elucidates a diverse pangenome and 15 lateral gene transfer events.</title>
        <authorList>
            <person name="Petersen C."/>
            <person name="Sorensen T."/>
            <person name="Nielsen M.R."/>
            <person name="Sondergaard T.E."/>
            <person name="Sorensen J.L."/>
            <person name="Fitzpatrick D.A."/>
            <person name="Frisvad J.C."/>
            <person name="Nielsen K.L."/>
        </authorList>
    </citation>
    <scope>NUCLEOTIDE SEQUENCE [LARGE SCALE GENOMIC DNA]</scope>
    <source>
        <strain evidence="7 8">IBT 29057</strain>
    </source>
</reference>
<dbReference type="PANTHER" id="PTHR37534:SF8">
    <property type="entry name" value="ZN(II)2CYS6 TRANSCRIPTION FACTOR (EUROFUNG)"/>
    <property type="match status" value="1"/>
</dbReference>
<dbReference type="GO" id="GO:0000981">
    <property type="term" value="F:DNA-binding transcription factor activity, RNA polymerase II-specific"/>
    <property type="evidence" value="ECO:0007669"/>
    <property type="project" value="InterPro"/>
</dbReference>
<keyword evidence="5" id="KW-0539">Nucleus</keyword>
<evidence type="ECO:0000256" key="2">
    <source>
        <dbReference type="ARBA" id="ARBA00023015"/>
    </source>
</evidence>
<dbReference type="GO" id="GO:0000976">
    <property type="term" value="F:transcription cis-regulatory region binding"/>
    <property type="evidence" value="ECO:0007669"/>
    <property type="project" value="TreeGrafter"/>
</dbReference>
<dbReference type="Gene3D" id="4.10.240.10">
    <property type="entry name" value="Zn(2)-C6 fungal-type DNA-binding domain"/>
    <property type="match status" value="1"/>
</dbReference>
<dbReference type="GO" id="GO:0045944">
    <property type="term" value="P:positive regulation of transcription by RNA polymerase II"/>
    <property type="evidence" value="ECO:0007669"/>
    <property type="project" value="TreeGrafter"/>
</dbReference>
<dbReference type="Proteomes" id="UP001216150">
    <property type="component" value="Unassembled WGS sequence"/>
</dbReference>
<protein>
    <recommendedName>
        <fullName evidence="6">Zn(2)-C6 fungal-type domain-containing protein</fullName>
    </recommendedName>
</protein>
<accession>A0AAD6DCR0</accession>
<dbReference type="AlphaFoldDB" id="A0AAD6DCR0"/>
<evidence type="ECO:0000313" key="8">
    <source>
        <dbReference type="Proteomes" id="UP001216150"/>
    </source>
</evidence>
<proteinExistence type="predicted"/>
<gene>
    <name evidence="7" type="ORF">N7450_010268</name>
</gene>
<organism evidence="7 8">
    <name type="scientific">Penicillium hetheringtonii</name>
    <dbReference type="NCBI Taxonomy" id="911720"/>
    <lineage>
        <taxon>Eukaryota</taxon>
        <taxon>Fungi</taxon>
        <taxon>Dikarya</taxon>
        <taxon>Ascomycota</taxon>
        <taxon>Pezizomycotina</taxon>
        <taxon>Eurotiomycetes</taxon>
        <taxon>Eurotiomycetidae</taxon>
        <taxon>Eurotiales</taxon>
        <taxon>Aspergillaceae</taxon>
        <taxon>Penicillium</taxon>
    </lineage>
</organism>
<evidence type="ECO:0000256" key="1">
    <source>
        <dbReference type="ARBA" id="ARBA00004123"/>
    </source>
</evidence>
<dbReference type="EMBL" id="JAQJAC010000009">
    <property type="protein sequence ID" value="KAJ5573284.1"/>
    <property type="molecule type" value="Genomic_DNA"/>
</dbReference>